<proteinExistence type="predicted"/>
<comment type="caution">
    <text evidence="2">The sequence shown here is derived from an EMBL/GenBank/DDBJ whole genome shotgun (WGS) entry which is preliminary data.</text>
</comment>
<sequence>MPESTDWLKPDYSHKELAKILRLLTYNLIAQAKMEEAQRNLAQAHDQLDQIMAETQSQRETADGKDAELQAEVKGLQQALTDLRAESSRKRTLVRNSNKPRLF</sequence>
<organism evidence="2 3">
    <name type="scientific">Silurus meridionalis</name>
    <name type="common">Southern catfish</name>
    <name type="synonym">Silurus soldatovi meridionalis</name>
    <dbReference type="NCBI Taxonomy" id="175797"/>
    <lineage>
        <taxon>Eukaryota</taxon>
        <taxon>Metazoa</taxon>
        <taxon>Chordata</taxon>
        <taxon>Craniata</taxon>
        <taxon>Vertebrata</taxon>
        <taxon>Euteleostomi</taxon>
        <taxon>Actinopterygii</taxon>
        <taxon>Neopterygii</taxon>
        <taxon>Teleostei</taxon>
        <taxon>Ostariophysi</taxon>
        <taxon>Siluriformes</taxon>
        <taxon>Siluridae</taxon>
        <taxon>Silurus</taxon>
    </lineage>
</organism>
<gene>
    <name evidence="2" type="ORF">HF521_016842</name>
</gene>
<keyword evidence="3" id="KW-1185">Reference proteome</keyword>
<evidence type="ECO:0000256" key="1">
    <source>
        <dbReference type="SAM" id="Coils"/>
    </source>
</evidence>
<feature type="coiled-coil region" evidence="1">
    <location>
        <begin position="27"/>
        <end position="86"/>
    </location>
</feature>
<keyword evidence="1" id="KW-0175">Coiled coil</keyword>
<accession>A0A8T0BRQ1</accession>
<evidence type="ECO:0000313" key="3">
    <source>
        <dbReference type="Proteomes" id="UP000606274"/>
    </source>
</evidence>
<dbReference type="EMBL" id="JABFDY010000003">
    <property type="protein sequence ID" value="KAF7709992.1"/>
    <property type="molecule type" value="Genomic_DNA"/>
</dbReference>
<dbReference type="AlphaFoldDB" id="A0A8T0BRQ1"/>
<reference evidence="2" key="1">
    <citation type="submission" date="2020-08" db="EMBL/GenBank/DDBJ databases">
        <title>Chromosome-level assembly of Southern catfish (Silurus meridionalis) provides insights into visual adaptation to the nocturnal and benthic lifestyles.</title>
        <authorList>
            <person name="Zhang Y."/>
            <person name="Wang D."/>
            <person name="Peng Z."/>
        </authorList>
    </citation>
    <scope>NUCLEOTIDE SEQUENCE</scope>
    <source>
        <strain evidence="2">SWU-2019-XX</strain>
        <tissue evidence="2">Muscle</tissue>
    </source>
</reference>
<evidence type="ECO:0000313" key="2">
    <source>
        <dbReference type="EMBL" id="KAF7709992.1"/>
    </source>
</evidence>
<dbReference type="Proteomes" id="UP000606274">
    <property type="component" value="Unassembled WGS sequence"/>
</dbReference>
<protein>
    <submittedName>
        <fullName evidence="2">Uncharacterized protein</fullName>
    </submittedName>
</protein>
<name>A0A8T0BRQ1_SILME</name>